<name>B0DTG0_LACBS</name>
<evidence type="ECO:0000313" key="1">
    <source>
        <dbReference type="EMBL" id="EDR02105.1"/>
    </source>
</evidence>
<evidence type="ECO:0000313" key="2">
    <source>
        <dbReference type="Proteomes" id="UP000001194"/>
    </source>
</evidence>
<dbReference type="RefSeq" id="XP_001887262.1">
    <property type="nucleotide sequence ID" value="XM_001887227.1"/>
</dbReference>
<dbReference type="HOGENOM" id="CLU_077465_0_0_1"/>
<sequence>MKPFTLFFGTSDEVGTFEVTHNPSYELVTHTVNDIWDRLLKDEIFHAPFLHIYTTCYNDDPEPQDMLNLTKIRQIRDHPPTDADVVDFLTNSFPALYLAPGDFGPEGETWSGREEADNQKVTINCRLVQLWLQIAHSPIAASPSRLGLMFIAVFLHELGHSALVWYGRGVCDSLYLGGIEREVGNFLEQVFFRGITLTEFVLEPMNLVEIGIEKEGSFYIIDNDTARKVARFDTSEGLPLLDITMLSPSPPATFGRVRAKFNKAMTNIGVLPAPKKMLATRAQPLLKNNKKCRMV</sequence>
<dbReference type="OrthoDB" id="3295261at2759"/>
<keyword evidence="2" id="KW-1185">Reference proteome</keyword>
<dbReference type="GeneID" id="6082845"/>
<dbReference type="AlphaFoldDB" id="B0DTG0"/>
<protein>
    <submittedName>
        <fullName evidence="1">Predicted protein</fullName>
    </submittedName>
</protein>
<dbReference type="EMBL" id="DS547133">
    <property type="protein sequence ID" value="EDR02105.1"/>
    <property type="molecule type" value="Genomic_DNA"/>
</dbReference>
<reference evidence="1 2" key="1">
    <citation type="journal article" date="2008" name="Nature">
        <title>The genome of Laccaria bicolor provides insights into mycorrhizal symbiosis.</title>
        <authorList>
            <person name="Martin F."/>
            <person name="Aerts A."/>
            <person name="Ahren D."/>
            <person name="Brun A."/>
            <person name="Danchin E.G.J."/>
            <person name="Duchaussoy F."/>
            <person name="Gibon J."/>
            <person name="Kohler A."/>
            <person name="Lindquist E."/>
            <person name="Pereda V."/>
            <person name="Salamov A."/>
            <person name="Shapiro H.J."/>
            <person name="Wuyts J."/>
            <person name="Blaudez D."/>
            <person name="Buee M."/>
            <person name="Brokstein P."/>
            <person name="Canbaeck B."/>
            <person name="Cohen D."/>
            <person name="Courty P.E."/>
            <person name="Coutinho P.M."/>
            <person name="Delaruelle C."/>
            <person name="Detter J.C."/>
            <person name="Deveau A."/>
            <person name="DiFazio S."/>
            <person name="Duplessis S."/>
            <person name="Fraissinet-Tachet L."/>
            <person name="Lucic E."/>
            <person name="Frey-Klett P."/>
            <person name="Fourrey C."/>
            <person name="Feussner I."/>
            <person name="Gay G."/>
            <person name="Grimwood J."/>
            <person name="Hoegger P.J."/>
            <person name="Jain P."/>
            <person name="Kilaru S."/>
            <person name="Labbe J."/>
            <person name="Lin Y.C."/>
            <person name="Legue V."/>
            <person name="Le Tacon F."/>
            <person name="Marmeisse R."/>
            <person name="Melayah D."/>
            <person name="Montanini B."/>
            <person name="Muratet M."/>
            <person name="Nehls U."/>
            <person name="Niculita-Hirzel H."/>
            <person name="Oudot-Le Secq M.P."/>
            <person name="Peter M."/>
            <person name="Quesneville H."/>
            <person name="Rajashekar B."/>
            <person name="Reich M."/>
            <person name="Rouhier N."/>
            <person name="Schmutz J."/>
            <person name="Yin T."/>
            <person name="Chalot M."/>
            <person name="Henrissat B."/>
            <person name="Kuees U."/>
            <person name="Lucas S."/>
            <person name="Van de Peer Y."/>
            <person name="Podila G.K."/>
            <person name="Polle A."/>
            <person name="Pukkila P.J."/>
            <person name="Richardson P.M."/>
            <person name="Rouze P."/>
            <person name="Sanders I.R."/>
            <person name="Stajich J.E."/>
            <person name="Tunlid A."/>
            <person name="Tuskan G."/>
            <person name="Grigoriev I.V."/>
        </authorList>
    </citation>
    <scope>NUCLEOTIDE SEQUENCE [LARGE SCALE GENOMIC DNA]</scope>
    <source>
        <strain evidence="2">S238N-H82 / ATCC MYA-4686</strain>
    </source>
</reference>
<gene>
    <name evidence="1" type="ORF">LACBIDRAFT_310011</name>
</gene>
<dbReference type="KEGG" id="lbc:LACBIDRAFT_310011"/>
<organism evidence="2">
    <name type="scientific">Laccaria bicolor (strain S238N-H82 / ATCC MYA-4686)</name>
    <name type="common">Bicoloured deceiver</name>
    <name type="synonym">Laccaria laccata var. bicolor</name>
    <dbReference type="NCBI Taxonomy" id="486041"/>
    <lineage>
        <taxon>Eukaryota</taxon>
        <taxon>Fungi</taxon>
        <taxon>Dikarya</taxon>
        <taxon>Basidiomycota</taxon>
        <taxon>Agaricomycotina</taxon>
        <taxon>Agaricomycetes</taxon>
        <taxon>Agaricomycetidae</taxon>
        <taxon>Agaricales</taxon>
        <taxon>Agaricineae</taxon>
        <taxon>Hydnangiaceae</taxon>
        <taxon>Laccaria</taxon>
    </lineage>
</organism>
<accession>B0DTG0</accession>
<proteinExistence type="predicted"/>
<dbReference type="InParanoid" id="B0DTG0"/>
<dbReference type="Proteomes" id="UP000001194">
    <property type="component" value="Unassembled WGS sequence"/>
</dbReference>